<dbReference type="Gene3D" id="3.10.129.10">
    <property type="entry name" value="Hotdog Thioesterase"/>
    <property type="match status" value="1"/>
</dbReference>
<protein>
    <submittedName>
        <fullName evidence="3">MaoC family dehydratase N-terminal domain-containing protein</fullName>
    </submittedName>
</protein>
<evidence type="ECO:0000259" key="2">
    <source>
        <dbReference type="Pfam" id="PF13452"/>
    </source>
</evidence>
<sequence>MTVDRFPVEAGHVLMFRRAVGYPDAEAGADTAGQQIAPPTFVQASSQFEPGHRLRPGVEPWWGSAREAGTMPGGGGALHAEQHYTYHRPVRVGDVLSSSVRAGDTWEKTGRSGTLRFTETLTEFRDEQGDLVVTARSVSVLKTPEEEQ</sequence>
<keyword evidence="4" id="KW-1185">Reference proteome</keyword>
<feature type="region of interest" description="Disordered" evidence="1">
    <location>
        <begin position="47"/>
        <end position="76"/>
    </location>
</feature>
<gene>
    <name evidence="3" type="ORF">ACFYU5_26235</name>
</gene>
<dbReference type="EMBL" id="JBIAMT010000005">
    <property type="protein sequence ID" value="MFF0499926.1"/>
    <property type="molecule type" value="Genomic_DNA"/>
</dbReference>
<dbReference type="SUPFAM" id="SSF54637">
    <property type="entry name" value="Thioesterase/thiol ester dehydrase-isomerase"/>
    <property type="match status" value="1"/>
</dbReference>
<dbReference type="RefSeq" id="WP_387398823.1">
    <property type="nucleotide sequence ID" value="NZ_JBIAMT010000005.1"/>
</dbReference>
<reference evidence="3 4" key="1">
    <citation type="submission" date="2024-10" db="EMBL/GenBank/DDBJ databases">
        <title>The Natural Products Discovery Center: Release of the First 8490 Sequenced Strains for Exploring Actinobacteria Biosynthetic Diversity.</title>
        <authorList>
            <person name="Kalkreuter E."/>
            <person name="Kautsar S.A."/>
            <person name="Yang D."/>
            <person name="Bader C.D."/>
            <person name="Teijaro C.N."/>
            <person name="Fluegel L."/>
            <person name="Davis C.M."/>
            <person name="Simpson J.R."/>
            <person name="Lauterbach L."/>
            <person name="Steele A.D."/>
            <person name="Gui C."/>
            <person name="Meng S."/>
            <person name="Li G."/>
            <person name="Viehrig K."/>
            <person name="Ye F."/>
            <person name="Su P."/>
            <person name="Kiefer A.F."/>
            <person name="Nichols A."/>
            <person name="Cepeda A.J."/>
            <person name="Yan W."/>
            <person name="Fan B."/>
            <person name="Jiang Y."/>
            <person name="Adhikari A."/>
            <person name="Zheng C.-J."/>
            <person name="Schuster L."/>
            <person name="Cowan T.M."/>
            <person name="Smanski M.J."/>
            <person name="Chevrette M.G."/>
            <person name="De Carvalho L.P.S."/>
            <person name="Shen B."/>
        </authorList>
    </citation>
    <scope>NUCLEOTIDE SEQUENCE [LARGE SCALE GENOMIC DNA]</scope>
    <source>
        <strain evidence="3 4">NPDC004119</strain>
    </source>
</reference>
<dbReference type="InterPro" id="IPR039569">
    <property type="entry name" value="FAS1-like_DH_region"/>
</dbReference>
<comment type="caution">
    <text evidence="3">The sequence shown here is derived from an EMBL/GenBank/DDBJ whole genome shotgun (WGS) entry which is preliminary data.</text>
</comment>
<organism evidence="3 4">
    <name type="scientific">Nocardia aobensis</name>
    <dbReference type="NCBI Taxonomy" id="257277"/>
    <lineage>
        <taxon>Bacteria</taxon>
        <taxon>Bacillati</taxon>
        <taxon>Actinomycetota</taxon>
        <taxon>Actinomycetes</taxon>
        <taxon>Mycobacteriales</taxon>
        <taxon>Nocardiaceae</taxon>
        <taxon>Nocardia</taxon>
    </lineage>
</organism>
<dbReference type="Proteomes" id="UP001601442">
    <property type="component" value="Unassembled WGS sequence"/>
</dbReference>
<evidence type="ECO:0000313" key="4">
    <source>
        <dbReference type="Proteomes" id="UP001601442"/>
    </source>
</evidence>
<name>A0ABW6P9U1_9NOCA</name>
<accession>A0ABW6P9U1</accession>
<feature type="domain" description="FAS1-like dehydratase" evidence="2">
    <location>
        <begin position="3"/>
        <end position="134"/>
    </location>
</feature>
<evidence type="ECO:0000313" key="3">
    <source>
        <dbReference type="EMBL" id="MFF0499926.1"/>
    </source>
</evidence>
<dbReference type="InterPro" id="IPR029069">
    <property type="entry name" value="HotDog_dom_sf"/>
</dbReference>
<dbReference type="Pfam" id="PF13452">
    <property type="entry name" value="FAS1_DH_region"/>
    <property type="match status" value="1"/>
</dbReference>
<evidence type="ECO:0000256" key="1">
    <source>
        <dbReference type="SAM" id="MobiDB-lite"/>
    </source>
</evidence>
<proteinExistence type="predicted"/>